<keyword evidence="1" id="KW-0472">Membrane</keyword>
<dbReference type="EMBL" id="BDGU01000029">
    <property type="protein sequence ID" value="GAW00282.1"/>
    <property type="molecule type" value="Genomic_DNA"/>
</dbReference>
<keyword evidence="3" id="KW-1185">Reference proteome</keyword>
<comment type="caution">
    <text evidence="2">The sequence shown here is derived from an EMBL/GenBank/DDBJ whole genome shotgun (WGS) entry which is preliminary data.</text>
</comment>
<protein>
    <submittedName>
        <fullName evidence="2">Uncharacterized protein</fullName>
    </submittedName>
</protein>
<keyword evidence="1" id="KW-0812">Transmembrane</keyword>
<evidence type="ECO:0000256" key="1">
    <source>
        <dbReference type="SAM" id="Phobius"/>
    </source>
</evidence>
<reference evidence="2 3" key="1">
    <citation type="submission" date="2016-08" db="EMBL/GenBank/DDBJ databases">
        <authorList>
            <consortium name="Lentinula edodes genome sequencing consortium"/>
            <person name="Sakamoto Y."/>
            <person name="Nakade K."/>
            <person name="Sato S."/>
            <person name="Yoshida Y."/>
            <person name="Miyazaki K."/>
            <person name="Natsume S."/>
            <person name="Konno N."/>
        </authorList>
    </citation>
    <scope>NUCLEOTIDE SEQUENCE [LARGE SCALE GENOMIC DNA]</scope>
    <source>
        <strain evidence="2 3">NBRC 111202</strain>
    </source>
</reference>
<name>A0A1Q3DZ68_LENED</name>
<accession>A0A1Q3DZ68</accession>
<feature type="transmembrane region" description="Helical" evidence="1">
    <location>
        <begin position="39"/>
        <end position="61"/>
    </location>
</feature>
<dbReference type="Proteomes" id="UP000188533">
    <property type="component" value="Unassembled WGS sequence"/>
</dbReference>
<organism evidence="2 3">
    <name type="scientific">Lentinula edodes</name>
    <name type="common">Shiitake mushroom</name>
    <name type="synonym">Lentinus edodes</name>
    <dbReference type="NCBI Taxonomy" id="5353"/>
    <lineage>
        <taxon>Eukaryota</taxon>
        <taxon>Fungi</taxon>
        <taxon>Dikarya</taxon>
        <taxon>Basidiomycota</taxon>
        <taxon>Agaricomycotina</taxon>
        <taxon>Agaricomycetes</taxon>
        <taxon>Agaricomycetidae</taxon>
        <taxon>Agaricales</taxon>
        <taxon>Marasmiineae</taxon>
        <taxon>Omphalotaceae</taxon>
        <taxon>Lentinula</taxon>
    </lineage>
</organism>
<reference evidence="2 3" key="2">
    <citation type="submission" date="2017-02" db="EMBL/GenBank/DDBJ databases">
        <title>A genome survey and senescence transcriptome analysis in Lentinula edodes.</title>
        <authorList>
            <person name="Sakamoto Y."/>
            <person name="Nakade K."/>
            <person name="Sato S."/>
            <person name="Yoshida Y."/>
            <person name="Miyazaki K."/>
            <person name="Natsume S."/>
            <person name="Konno N."/>
        </authorList>
    </citation>
    <scope>NUCLEOTIDE SEQUENCE [LARGE SCALE GENOMIC DNA]</scope>
    <source>
        <strain evidence="2 3">NBRC 111202</strain>
    </source>
</reference>
<evidence type="ECO:0000313" key="3">
    <source>
        <dbReference type="Proteomes" id="UP000188533"/>
    </source>
</evidence>
<dbReference type="AlphaFoldDB" id="A0A1Q3DZ68"/>
<evidence type="ECO:0000313" key="2">
    <source>
        <dbReference type="EMBL" id="GAW00282.1"/>
    </source>
</evidence>
<gene>
    <name evidence="2" type="ORF">LENED_001787</name>
</gene>
<sequence length="421" mass="46500">MVMTADQARDGVNPITVTYLFHDVVLFYMKKMYFQEGRWILTGILLWVLDLMISISTVQFVPEHSVSSPEPKLFERLLPPQAHMSIHPSTLIKPHHWQLTRLILLMEYHIQLPASCLVFVVEIAEIHLHTLLVEITTRKGDVRIEGLSAAHVLRDQSQIPPANSRTDRGTPFHTPGSHSAIAGHQFGPAPNVLMGARDFRSQGGDFRSGSFSAVAGNRIVYVNVPPYNSRSMNDDNNPEVILDIEGPAATLEAEDGDVPLKDNGALIVNRRRDAYIGPSVHGPNNSHPNTIRLRRAQPTQSQRTDHPNVTSSVQENYDPTVLSQFDGVIPEAIYGSASFSAVGGIQDIRNKNISLKVTKCTQMDVLPNLNGGSFPKPTANRFDDGQHSAVAGKPLIMQDPTNLLAVRGWGRRTAVNKRSSK</sequence>
<proteinExistence type="predicted"/>
<keyword evidence="1" id="KW-1133">Transmembrane helix</keyword>